<proteinExistence type="predicted"/>
<gene>
    <name evidence="1" type="ORF">M0R45_007911</name>
</gene>
<organism evidence="1 2">
    <name type="scientific">Rubus argutus</name>
    <name type="common">Southern blackberry</name>
    <dbReference type="NCBI Taxonomy" id="59490"/>
    <lineage>
        <taxon>Eukaryota</taxon>
        <taxon>Viridiplantae</taxon>
        <taxon>Streptophyta</taxon>
        <taxon>Embryophyta</taxon>
        <taxon>Tracheophyta</taxon>
        <taxon>Spermatophyta</taxon>
        <taxon>Magnoliopsida</taxon>
        <taxon>eudicotyledons</taxon>
        <taxon>Gunneridae</taxon>
        <taxon>Pentapetalae</taxon>
        <taxon>rosids</taxon>
        <taxon>fabids</taxon>
        <taxon>Rosales</taxon>
        <taxon>Rosaceae</taxon>
        <taxon>Rosoideae</taxon>
        <taxon>Rosoideae incertae sedis</taxon>
        <taxon>Rubus</taxon>
    </lineage>
</organism>
<sequence length="94" mass="10399">MAARLLEASPVCGAAYRVRRRGKHSFSKPSTPILPPVHKLLLPLGSNPRTHQRLRISSGLIEPDGGKLVELFVSESARARRRGRLQTLPTIKLL</sequence>
<reference evidence="1 2" key="1">
    <citation type="journal article" date="2023" name="G3 (Bethesda)">
        <title>A chromosome-length genome assembly and annotation of blackberry (Rubus argutus, cv. 'Hillquist').</title>
        <authorList>
            <person name="Bruna T."/>
            <person name="Aryal R."/>
            <person name="Dudchenko O."/>
            <person name="Sargent D.J."/>
            <person name="Mead D."/>
            <person name="Buti M."/>
            <person name="Cavallini A."/>
            <person name="Hytonen T."/>
            <person name="Andres J."/>
            <person name="Pham M."/>
            <person name="Weisz D."/>
            <person name="Mascagni F."/>
            <person name="Usai G."/>
            <person name="Natali L."/>
            <person name="Bassil N."/>
            <person name="Fernandez G.E."/>
            <person name="Lomsadze A."/>
            <person name="Armour M."/>
            <person name="Olukolu B."/>
            <person name="Poorten T."/>
            <person name="Britton C."/>
            <person name="Davik J."/>
            <person name="Ashrafi H."/>
            <person name="Aiden E.L."/>
            <person name="Borodovsky M."/>
            <person name="Worthington M."/>
        </authorList>
    </citation>
    <scope>NUCLEOTIDE SEQUENCE [LARGE SCALE GENOMIC DNA]</scope>
    <source>
        <strain evidence="1">PI 553951</strain>
    </source>
</reference>
<name>A0AAW1Y1N4_RUBAR</name>
<dbReference type="Proteomes" id="UP001457282">
    <property type="component" value="Unassembled WGS sequence"/>
</dbReference>
<comment type="caution">
    <text evidence="1">The sequence shown here is derived from an EMBL/GenBank/DDBJ whole genome shotgun (WGS) entry which is preliminary data.</text>
</comment>
<protein>
    <submittedName>
        <fullName evidence="1">Uncharacterized protein</fullName>
    </submittedName>
</protein>
<keyword evidence="2" id="KW-1185">Reference proteome</keyword>
<evidence type="ECO:0000313" key="1">
    <source>
        <dbReference type="EMBL" id="KAK9942235.1"/>
    </source>
</evidence>
<dbReference type="AlphaFoldDB" id="A0AAW1Y1N4"/>
<evidence type="ECO:0000313" key="2">
    <source>
        <dbReference type="Proteomes" id="UP001457282"/>
    </source>
</evidence>
<accession>A0AAW1Y1N4</accession>
<dbReference type="EMBL" id="JBEDUW010000002">
    <property type="protein sequence ID" value="KAK9942235.1"/>
    <property type="molecule type" value="Genomic_DNA"/>
</dbReference>